<dbReference type="EMBL" id="BAABFO010000002">
    <property type="protein sequence ID" value="GAA4323944.1"/>
    <property type="molecule type" value="Genomic_DNA"/>
</dbReference>
<gene>
    <name evidence="3" type="ORF">GCM10023144_05130</name>
</gene>
<dbReference type="InterPro" id="IPR042100">
    <property type="entry name" value="Bug_dom1"/>
</dbReference>
<organism evidence="3 4">
    <name type="scientific">Pigmentiphaga soli</name>
    <dbReference type="NCBI Taxonomy" id="1007095"/>
    <lineage>
        <taxon>Bacteria</taxon>
        <taxon>Pseudomonadati</taxon>
        <taxon>Pseudomonadota</taxon>
        <taxon>Betaproteobacteria</taxon>
        <taxon>Burkholderiales</taxon>
        <taxon>Alcaligenaceae</taxon>
        <taxon>Pigmentiphaga</taxon>
    </lineage>
</organism>
<name>A0ABP8GGR1_9BURK</name>
<sequence>MNTLRRALAALICAGLACFCLPASAQSGPIRLIVGSAPGGLTDLVARVVAKVMSDELHQPVVVENRDGAAGNLASEHVAKSAPDGSTLLVNYTSFSANTSLYKKLPFDPVKDFSPISLLVSNIPSVLIVRKDFPANSLDELLALIRAHPGKYSAGLGGLGSSLHMATAIFKVKAGADVVMVPYKGAGPALVDLLGGHIDMMFNATINVASHVKQGTIKVLGVTSTGPLKEYPGAVPISSSVKGFESSSWYGLFGPANMPPAVVERLNKAARAAVASPEFTRLMESQAGVAQSSTPEELEAFLRKDIRKYAEVVKETGITLD</sequence>
<dbReference type="PANTHER" id="PTHR42928:SF5">
    <property type="entry name" value="BLR1237 PROTEIN"/>
    <property type="match status" value="1"/>
</dbReference>
<evidence type="ECO:0000313" key="3">
    <source>
        <dbReference type="EMBL" id="GAA4323944.1"/>
    </source>
</evidence>
<dbReference type="Gene3D" id="3.40.190.150">
    <property type="entry name" value="Bordetella uptake gene, domain 1"/>
    <property type="match status" value="1"/>
</dbReference>
<dbReference type="RefSeq" id="WP_345246019.1">
    <property type="nucleotide sequence ID" value="NZ_BAABFO010000002.1"/>
</dbReference>
<dbReference type="Gene3D" id="3.40.190.10">
    <property type="entry name" value="Periplasmic binding protein-like II"/>
    <property type="match status" value="1"/>
</dbReference>
<dbReference type="PIRSF" id="PIRSF017082">
    <property type="entry name" value="YflP"/>
    <property type="match status" value="1"/>
</dbReference>
<feature type="signal peptide" evidence="2">
    <location>
        <begin position="1"/>
        <end position="25"/>
    </location>
</feature>
<evidence type="ECO:0000256" key="2">
    <source>
        <dbReference type="SAM" id="SignalP"/>
    </source>
</evidence>
<proteinExistence type="inferred from homology"/>
<dbReference type="InterPro" id="IPR005064">
    <property type="entry name" value="BUG"/>
</dbReference>
<dbReference type="Pfam" id="PF03401">
    <property type="entry name" value="TctC"/>
    <property type="match status" value="1"/>
</dbReference>
<dbReference type="CDD" id="cd13578">
    <property type="entry name" value="PBP2_Bug27"/>
    <property type="match status" value="1"/>
</dbReference>
<evidence type="ECO:0000256" key="1">
    <source>
        <dbReference type="ARBA" id="ARBA00006987"/>
    </source>
</evidence>
<keyword evidence="2" id="KW-0732">Signal</keyword>
<keyword evidence="4" id="KW-1185">Reference proteome</keyword>
<comment type="caution">
    <text evidence="3">The sequence shown here is derived from an EMBL/GenBank/DDBJ whole genome shotgun (WGS) entry which is preliminary data.</text>
</comment>
<dbReference type="PANTHER" id="PTHR42928">
    <property type="entry name" value="TRICARBOXYLATE-BINDING PROTEIN"/>
    <property type="match status" value="1"/>
</dbReference>
<comment type="similarity">
    <text evidence="1">Belongs to the UPF0065 (bug) family.</text>
</comment>
<accession>A0ABP8GGR1</accession>
<dbReference type="SUPFAM" id="SSF53850">
    <property type="entry name" value="Periplasmic binding protein-like II"/>
    <property type="match status" value="1"/>
</dbReference>
<protein>
    <submittedName>
        <fullName evidence="3">Tripartite tricarboxylate transporter substrate binding protein</fullName>
    </submittedName>
</protein>
<evidence type="ECO:0000313" key="4">
    <source>
        <dbReference type="Proteomes" id="UP001501671"/>
    </source>
</evidence>
<dbReference type="Proteomes" id="UP001501671">
    <property type="component" value="Unassembled WGS sequence"/>
</dbReference>
<feature type="chain" id="PRO_5046571124" evidence="2">
    <location>
        <begin position="26"/>
        <end position="321"/>
    </location>
</feature>
<dbReference type="PROSITE" id="PS51257">
    <property type="entry name" value="PROKAR_LIPOPROTEIN"/>
    <property type="match status" value="1"/>
</dbReference>
<reference evidence="4" key="1">
    <citation type="journal article" date="2019" name="Int. J. Syst. Evol. Microbiol.">
        <title>The Global Catalogue of Microorganisms (GCM) 10K type strain sequencing project: providing services to taxonomists for standard genome sequencing and annotation.</title>
        <authorList>
            <consortium name="The Broad Institute Genomics Platform"/>
            <consortium name="The Broad Institute Genome Sequencing Center for Infectious Disease"/>
            <person name="Wu L."/>
            <person name="Ma J."/>
        </authorList>
    </citation>
    <scope>NUCLEOTIDE SEQUENCE [LARGE SCALE GENOMIC DNA]</scope>
    <source>
        <strain evidence="4">JCM 17666</strain>
    </source>
</reference>